<dbReference type="InterPro" id="IPR023236">
    <property type="entry name" value="OTULINL"/>
</dbReference>
<dbReference type="Pfam" id="PF16218">
    <property type="entry name" value="Peptidase_C101"/>
    <property type="match status" value="1"/>
</dbReference>
<dbReference type="InterPro" id="IPR023235">
    <property type="entry name" value="FAM105"/>
</dbReference>
<evidence type="ECO:0000256" key="3">
    <source>
        <dbReference type="ARBA" id="ARBA00022490"/>
    </source>
</evidence>
<dbReference type="PANTHER" id="PTHR33662">
    <property type="entry name" value="OTU DEUBIQUITINASE WITH LINEAR LINKAGE-SPECIFICITY A-RELATED"/>
    <property type="match status" value="1"/>
</dbReference>
<protein>
    <submittedName>
        <fullName evidence="4">Inactive ubiquitin thioesterase FAM105A isoform X1</fullName>
    </submittedName>
</protein>
<evidence type="ECO:0000256" key="2">
    <source>
        <dbReference type="ARBA" id="ARBA00010267"/>
    </source>
</evidence>
<dbReference type="PRINTS" id="PR02055">
    <property type="entry name" value="PROTEINF105"/>
</dbReference>
<proteinExistence type="inferred from homology"/>
<sequence length="274" mass="32593">MKRNPSVNGEVDVLVYSKKWKGEELHVRQMRKGYEQIYNKHHIKYLRPVKDDNYSPFRATLFQVFNQGIPFPGWMKEKDILKLPEKLLYSQGCNWIQQFSFGPEKYAGPKVYGKLRKCLEVFRRQWMEISSCKDQSERQNMCKTIFSDEATENKLYEAVKFIMLYLVIEAYENMKLEQDIPSFYTYLFSRESSADPLSFMMNHLNSVGDTTGLEQIELFLLGYSLEVRIKVFRLSKVNTENFEILYPDSCKWDWHEICLVTEDDRHYNIPVTSK</sequence>
<evidence type="ECO:0000313" key="5">
    <source>
        <dbReference type="Proteomes" id="UP001295444"/>
    </source>
</evidence>
<name>A0AAD1RYN8_PELCU</name>
<dbReference type="Proteomes" id="UP001295444">
    <property type="component" value="Chromosome 04"/>
</dbReference>
<gene>
    <name evidence="4" type="ORF">PECUL_23A060376</name>
</gene>
<dbReference type="EMBL" id="OW240915">
    <property type="protein sequence ID" value="CAH2283917.1"/>
    <property type="molecule type" value="Genomic_DNA"/>
</dbReference>
<keyword evidence="5" id="KW-1185">Reference proteome</keyword>
<organism evidence="4 5">
    <name type="scientific">Pelobates cultripes</name>
    <name type="common">Western spadefoot toad</name>
    <dbReference type="NCBI Taxonomy" id="61616"/>
    <lineage>
        <taxon>Eukaryota</taxon>
        <taxon>Metazoa</taxon>
        <taxon>Chordata</taxon>
        <taxon>Craniata</taxon>
        <taxon>Vertebrata</taxon>
        <taxon>Euteleostomi</taxon>
        <taxon>Amphibia</taxon>
        <taxon>Batrachia</taxon>
        <taxon>Anura</taxon>
        <taxon>Pelobatoidea</taxon>
        <taxon>Pelobatidae</taxon>
        <taxon>Pelobates</taxon>
    </lineage>
</organism>
<evidence type="ECO:0000313" key="4">
    <source>
        <dbReference type="EMBL" id="CAH2283917.1"/>
    </source>
</evidence>
<reference evidence="4" key="1">
    <citation type="submission" date="2022-03" db="EMBL/GenBank/DDBJ databases">
        <authorList>
            <person name="Alioto T."/>
            <person name="Alioto T."/>
            <person name="Gomez Garrido J."/>
        </authorList>
    </citation>
    <scope>NUCLEOTIDE SEQUENCE</scope>
</reference>
<accession>A0AAD1RYN8</accession>
<dbReference type="PRINTS" id="PR02056">
    <property type="entry name" value="PROTEINF105A"/>
</dbReference>
<comment type="subcellular location">
    <subcellularLocation>
        <location evidence="1">Cytoplasm</location>
    </subcellularLocation>
</comment>
<evidence type="ECO:0000256" key="1">
    <source>
        <dbReference type="ARBA" id="ARBA00004496"/>
    </source>
</evidence>
<dbReference type="PANTHER" id="PTHR33662:SF1">
    <property type="entry name" value="INACTIVE UBIQUITIN THIOESTERASE OTULINL"/>
    <property type="match status" value="1"/>
</dbReference>
<keyword evidence="3" id="KW-0963">Cytoplasm</keyword>
<dbReference type="AlphaFoldDB" id="A0AAD1RYN8"/>
<dbReference type="GO" id="GO:0005737">
    <property type="term" value="C:cytoplasm"/>
    <property type="evidence" value="ECO:0007669"/>
    <property type="project" value="UniProtKB-SubCell"/>
</dbReference>
<comment type="similarity">
    <text evidence="2">Belongs to the peptidase C65 family. Otulin subfamily.</text>
</comment>